<evidence type="ECO:0000313" key="1">
    <source>
        <dbReference type="EMBL" id="VTP77628.1"/>
    </source>
</evidence>
<evidence type="ECO:0000313" key="2">
    <source>
        <dbReference type="Proteomes" id="UP000310719"/>
    </source>
</evidence>
<protein>
    <submittedName>
        <fullName evidence="1">Protein of uncharacterized function (DUF1434)</fullName>
    </submittedName>
</protein>
<reference evidence="1 2" key="1">
    <citation type="submission" date="2019-05" db="EMBL/GenBank/DDBJ databases">
        <authorList>
            <consortium name="Pathogen Informatics"/>
        </authorList>
    </citation>
    <scope>NUCLEOTIDE SEQUENCE [LARGE SCALE GENOMIC DNA]</scope>
    <source>
        <strain evidence="1 2">NCTC13032</strain>
    </source>
</reference>
<gene>
    <name evidence="1" type="ORF">NCTC13032_06015</name>
</gene>
<dbReference type="STRING" id="83655.APT61_04185"/>
<dbReference type="Proteomes" id="UP000310719">
    <property type="component" value="Chromosome"/>
</dbReference>
<organism evidence="1 2">
    <name type="scientific">Leclercia adecarboxylata</name>
    <dbReference type="NCBI Taxonomy" id="83655"/>
    <lineage>
        <taxon>Bacteria</taxon>
        <taxon>Pseudomonadati</taxon>
        <taxon>Pseudomonadota</taxon>
        <taxon>Gammaproteobacteria</taxon>
        <taxon>Enterobacterales</taxon>
        <taxon>Enterobacteriaceae</taxon>
        <taxon>Leclercia</taxon>
    </lineage>
</organism>
<dbReference type="InterPro" id="IPR009883">
    <property type="entry name" value="YgfX"/>
</dbReference>
<proteinExistence type="predicted"/>
<sequence>MIPWPLSYTPLWLILLSLVVFDSVRSQRRINSRQGEIKLFMDSRLQWQGSEWEIIGTPWMLNSGMMLRLRKGDGKRYQHLWLSADSMDEGEWRDLRRMLSQQPTHGR</sequence>
<name>A0A4U9II08_9ENTR</name>
<dbReference type="Pfam" id="PF07254">
    <property type="entry name" value="Cpta_toxin"/>
    <property type="match status" value="1"/>
</dbReference>
<dbReference type="PIRSF" id="PIRSF020653">
    <property type="entry name" value="UCP020653"/>
    <property type="match status" value="1"/>
</dbReference>
<dbReference type="EMBL" id="LR590464">
    <property type="protein sequence ID" value="VTP77628.1"/>
    <property type="molecule type" value="Genomic_DNA"/>
</dbReference>
<accession>A0A4U9II08</accession>
<dbReference type="AlphaFoldDB" id="A0A4U9II08"/>